<dbReference type="STRING" id="1447875.A0A2B7XU58"/>
<proteinExistence type="predicted"/>
<accession>A0A2B7XU58</accession>
<dbReference type="Proteomes" id="UP000223968">
    <property type="component" value="Unassembled WGS sequence"/>
</dbReference>
<protein>
    <submittedName>
        <fullName evidence="1">Uncharacterized protein</fullName>
    </submittedName>
</protein>
<comment type="caution">
    <text evidence="1">The sequence shown here is derived from an EMBL/GenBank/DDBJ whole genome shotgun (WGS) entry which is preliminary data.</text>
</comment>
<dbReference type="EMBL" id="PDNB01000060">
    <property type="protein sequence ID" value="PGH12303.1"/>
    <property type="molecule type" value="Genomic_DNA"/>
</dbReference>
<gene>
    <name evidence="1" type="ORF">AJ79_04369</name>
</gene>
<dbReference type="AlphaFoldDB" id="A0A2B7XU58"/>
<sequence length="241" mass="27634">MGQPLFSKTSKSLITSAVFNLEDLTTEPPRRLERRKILVQLETVVESLQAHKIDAAKLKELKIRVEGMVLDENSDSKPHFFTPHPSLPRPADGLNQPAVLHLQLDICVGDYKPYRSLYQYDQPEFGTFRMTDVPGGGFPHTMAVMYNDLETNDREVLRGELLTILRLMLGQYKKRRFIPHMTVPVLLFSLMGKGGRIIEAYCDDQQLILRFTALYHFREQTITAFKDFAEWYLGNPTGDTS</sequence>
<organism evidence="1 2">
    <name type="scientific">Helicocarpus griseus UAMH5409</name>
    <dbReference type="NCBI Taxonomy" id="1447875"/>
    <lineage>
        <taxon>Eukaryota</taxon>
        <taxon>Fungi</taxon>
        <taxon>Dikarya</taxon>
        <taxon>Ascomycota</taxon>
        <taxon>Pezizomycotina</taxon>
        <taxon>Eurotiomycetes</taxon>
        <taxon>Eurotiomycetidae</taxon>
        <taxon>Onygenales</taxon>
        <taxon>Ajellomycetaceae</taxon>
        <taxon>Helicocarpus</taxon>
    </lineage>
</organism>
<dbReference type="OrthoDB" id="4185252at2759"/>
<name>A0A2B7XU58_9EURO</name>
<evidence type="ECO:0000313" key="2">
    <source>
        <dbReference type="Proteomes" id="UP000223968"/>
    </source>
</evidence>
<reference evidence="1 2" key="1">
    <citation type="submission" date="2017-10" db="EMBL/GenBank/DDBJ databases">
        <title>Comparative genomics in systemic dimorphic fungi from Ajellomycetaceae.</title>
        <authorList>
            <person name="Munoz J.F."/>
            <person name="Mcewen J.G."/>
            <person name="Clay O.K."/>
            <person name="Cuomo C.A."/>
        </authorList>
    </citation>
    <scope>NUCLEOTIDE SEQUENCE [LARGE SCALE GENOMIC DNA]</scope>
    <source>
        <strain evidence="1 2">UAMH5409</strain>
    </source>
</reference>
<evidence type="ECO:0000313" key="1">
    <source>
        <dbReference type="EMBL" id="PGH12303.1"/>
    </source>
</evidence>
<keyword evidence="2" id="KW-1185">Reference proteome</keyword>